<dbReference type="InterPro" id="IPR003439">
    <property type="entry name" value="ABC_transporter-like_ATP-bd"/>
</dbReference>
<dbReference type="PROSITE" id="PS50929">
    <property type="entry name" value="ABC_TM1F"/>
    <property type="match status" value="1"/>
</dbReference>
<organism evidence="10 11">
    <name type="scientific">Tropicibacter naphthalenivorans</name>
    <dbReference type="NCBI Taxonomy" id="441103"/>
    <lineage>
        <taxon>Bacteria</taxon>
        <taxon>Pseudomonadati</taxon>
        <taxon>Pseudomonadota</taxon>
        <taxon>Alphaproteobacteria</taxon>
        <taxon>Rhodobacterales</taxon>
        <taxon>Roseobacteraceae</taxon>
        <taxon>Tropicibacter</taxon>
    </lineage>
</organism>
<dbReference type="EMBL" id="CYSE01000001">
    <property type="protein sequence ID" value="CUH75297.1"/>
    <property type="molecule type" value="Genomic_DNA"/>
</dbReference>
<keyword evidence="2 7" id="KW-0812">Transmembrane</keyword>
<feature type="transmembrane region" description="Helical" evidence="7">
    <location>
        <begin position="249"/>
        <end position="268"/>
    </location>
</feature>
<dbReference type="Gene3D" id="1.20.1560.10">
    <property type="entry name" value="ABC transporter type 1, transmembrane domain"/>
    <property type="match status" value="1"/>
</dbReference>
<dbReference type="PROSITE" id="PS00211">
    <property type="entry name" value="ABC_TRANSPORTER_1"/>
    <property type="match status" value="1"/>
</dbReference>
<evidence type="ECO:0000259" key="8">
    <source>
        <dbReference type="PROSITE" id="PS50893"/>
    </source>
</evidence>
<dbReference type="AlphaFoldDB" id="A0A0N7LYM7"/>
<accession>A0A0N7LYM7</accession>
<evidence type="ECO:0000256" key="5">
    <source>
        <dbReference type="ARBA" id="ARBA00022989"/>
    </source>
</evidence>
<dbReference type="GO" id="GO:0005524">
    <property type="term" value="F:ATP binding"/>
    <property type="evidence" value="ECO:0007669"/>
    <property type="project" value="UniProtKB-KW"/>
</dbReference>
<feature type="domain" description="ABC transmembrane type-1" evidence="9">
    <location>
        <begin position="21"/>
        <end position="308"/>
    </location>
</feature>
<keyword evidence="4 10" id="KW-0067">ATP-binding</keyword>
<dbReference type="InterPro" id="IPR003593">
    <property type="entry name" value="AAA+_ATPase"/>
</dbReference>
<evidence type="ECO:0000256" key="4">
    <source>
        <dbReference type="ARBA" id="ARBA00022840"/>
    </source>
</evidence>
<gene>
    <name evidence="10" type="ORF">TRN7648_00367</name>
</gene>
<keyword evidence="11" id="KW-1185">Reference proteome</keyword>
<feature type="domain" description="ABC transporter" evidence="8">
    <location>
        <begin position="337"/>
        <end position="548"/>
    </location>
</feature>
<dbReference type="GO" id="GO:0005886">
    <property type="term" value="C:plasma membrane"/>
    <property type="evidence" value="ECO:0007669"/>
    <property type="project" value="UniProtKB-SubCell"/>
</dbReference>
<comment type="subcellular location">
    <subcellularLocation>
        <location evidence="1">Cell membrane</location>
        <topology evidence="1">Multi-pass membrane protein</topology>
    </subcellularLocation>
</comment>
<dbReference type="InterPro" id="IPR017871">
    <property type="entry name" value="ABC_transporter-like_CS"/>
</dbReference>
<dbReference type="InterPro" id="IPR036640">
    <property type="entry name" value="ABC1_TM_sf"/>
</dbReference>
<feature type="transmembrane region" description="Helical" evidence="7">
    <location>
        <begin position="164"/>
        <end position="184"/>
    </location>
</feature>
<dbReference type="Proteomes" id="UP000054935">
    <property type="component" value="Unassembled WGS sequence"/>
</dbReference>
<protein>
    <submittedName>
        <fullName evidence="10">Putative ABC transporter ATP-binding protein</fullName>
    </submittedName>
</protein>
<proteinExistence type="predicted"/>
<evidence type="ECO:0000313" key="11">
    <source>
        <dbReference type="Proteomes" id="UP000054935"/>
    </source>
</evidence>
<dbReference type="Gene3D" id="3.40.50.300">
    <property type="entry name" value="P-loop containing nucleotide triphosphate hydrolases"/>
    <property type="match status" value="1"/>
</dbReference>
<sequence>MILLRAIRLLWSAAPSAMVRGAFAGVLVMAMGAALLGLSGWFITATGAAGLMGVGIAFDVFRPSAGIRFLALGRAAGRYAERLWTHDATLRALARLRVVLMADFARKPMAELRRLRGSALLVRITADVDALDGVLLRLVLPLLAGLASHALAFALLWWLVAPQIAGAVALGYLLGGAVVFARLIRRSTALAAQAETQAQTLRRQMLGLIRGQRGAILQGTLPQRAAEITQTETTLRAAHDTLDRAERNAAMGLSAVVAVLVALVLWLADGLVQNGALSPAPAALGLFAALALAETLLPLRRGVAEIGRIQVAARRILGTPIQTVATPPAPHPTARGLVVRDLTVPHPARDTALIHGLSLDVAPGKTVALRSPSGSGKSTLLDALAGLHPATGDICLNGLQLNAWPEREMRAILTLVPQRTALIGGTIRDNLALATDDSDDDQAAWNALEAVALDDVIRTRGGLDARLGEGGAGLSGGESRRLALARAILRKPMILLLDEPTEGLDAPLARRVLHGIRTALPEAAILTASHREAETQMADQTIDLQSYI</sequence>
<dbReference type="CDD" id="cd03228">
    <property type="entry name" value="ABCC_MRP_Like"/>
    <property type="match status" value="1"/>
</dbReference>
<dbReference type="GO" id="GO:0140359">
    <property type="term" value="F:ABC-type transporter activity"/>
    <property type="evidence" value="ECO:0007669"/>
    <property type="project" value="InterPro"/>
</dbReference>
<dbReference type="InterPro" id="IPR027417">
    <property type="entry name" value="P-loop_NTPase"/>
</dbReference>
<dbReference type="GO" id="GO:0034040">
    <property type="term" value="F:ATPase-coupled lipid transmembrane transporter activity"/>
    <property type="evidence" value="ECO:0007669"/>
    <property type="project" value="TreeGrafter"/>
</dbReference>
<dbReference type="SUPFAM" id="SSF52540">
    <property type="entry name" value="P-loop containing nucleoside triphosphate hydrolases"/>
    <property type="match status" value="1"/>
</dbReference>
<evidence type="ECO:0000256" key="3">
    <source>
        <dbReference type="ARBA" id="ARBA00022741"/>
    </source>
</evidence>
<dbReference type="PROSITE" id="PS50893">
    <property type="entry name" value="ABC_TRANSPORTER_2"/>
    <property type="match status" value="1"/>
</dbReference>
<evidence type="ECO:0000313" key="10">
    <source>
        <dbReference type="EMBL" id="CUH75297.1"/>
    </source>
</evidence>
<evidence type="ECO:0000259" key="9">
    <source>
        <dbReference type="PROSITE" id="PS50929"/>
    </source>
</evidence>
<evidence type="ECO:0000256" key="7">
    <source>
        <dbReference type="SAM" id="Phobius"/>
    </source>
</evidence>
<dbReference type="PANTHER" id="PTHR24221:SF654">
    <property type="entry name" value="ATP-BINDING CASSETTE SUB-FAMILY B MEMBER 6"/>
    <property type="match status" value="1"/>
</dbReference>
<feature type="transmembrane region" description="Helical" evidence="7">
    <location>
        <begin position="40"/>
        <end position="61"/>
    </location>
</feature>
<dbReference type="PANTHER" id="PTHR24221">
    <property type="entry name" value="ATP-BINDING CASSETTE SUB-FAMILY B"/>
    <property type="match status" value="1"/>
</dbReference>
<feature type="transmembrane region" description="Helical" evidence="7">
    <location>
        <begin position="280"/>
        <end position="299"/>
    </location>
</feature>
<evidence type="ECO:0000256" key="2">
    <source>
        <dbReference type="ARBA" id="ARBA00022692"/>
    </source>
</evidence>
<dbReference type="InterPro" id="IPR039421">
    <property type="entry name" value="Type_1_exporter"/>
</dbReference>
<dbReference type="SMART" id="SM00382">
    <property type="entry name" value="AAA"/>
    <property type="match status" value="1"/>
</dbReference>
<evidence type="ECO:0000256" key="1">
    <source>
        <dbReference type="ARBA" id="ARBA00004651"/>
    </source>
</evidence>
<feature type="transmembrane region" description="Helical" evidence="7">
    <location>
        <begin position="138"/>
        <end position="158"/>
    </location>
</feature>
<dbReference type="SUPFAM" id="SSF90123">
    <property type="entry name" value="ABC transporter transmembrane region"/>
    <property type="match status" value="1"/>
</dbReference>
<keyword evidence="6 7" id="KW-0472">Membrane</keyword>
<keyword evidence="5 7" id="KW-1133">Transmembrane helix</keyword>
<evidence type="ECO:0000256" key="6">
    <source>
        <dbReference type="ARBA" id="ARBA00023136"/>
    </source>
</evidence>
<keyword evidence="3" id="KW-0547">Nucleotide-binding</keyword>
<dbReference type="Pfam" id="PF00005">
    <property type="entry name" value="ABC_tran"/>
    <property type="match status" value="1"/>
</dbReference>
<dbReference type="STRING" id="441103.TRN7648_00367"/>
<dbReference type="OrthoDB" id="5288404at2"/>
<reference evidence="10 11" key="1">
    <citation type="submission" date="2015-09" db="EMBL/GenBank/DDBJ databases">
        <authorList>
            <consortium name="Swine Surveillance"/>
        </authorList>
    </citation>
    <scope>NUCLEOTIDE SEQUENCE [LARGE SCALE GENOMIC DNA]</scope>
    <source>
        <strain evidence="10 11">CECT 7648</strain>
    </source>
</reference>
<name>A0A0N7LYM7_9RHOB</name>
<dbReference type="InterPro" id="IPR011527">
    <property type="entry name" value="ABC1_TM_dom"/>
</dbReference>
<dbReference type="GO" id="GO:0016887">
    <property type="term" value="F:ATP hydrolysis activity"/>
    <property type="evidence" value="ECO:0007669"/>
    <property type="project" value="InterPro"/>
</dbReference>